<evidence type="ECO:0000313" key="2">
    <source>
        <dbReference type="Proteomes" id="UP000197269"/>
    </source>
</evidence>
<name>A0A246DLF2_9HYPH</name>
<dbReference type="EMBL" id="MXPU01000031">
    <property type="protein sequence ID" value="OWO90026.1"/>
    <property type="molecule type" value="Genomic_DNA"/>
</dbReference>
<dbReference type="Proteomes" id="UP000197269">
    <property type="component" value="Unassembled WGS sequence"/>
</dbReference>
<reference evidence="1 2" key="1">
    <citation type="submission" date="2017-03" db="EMBL/GenBank/DDBJ databases">
        <title>Genome of strain Rhizobium sp. CNPSo 668.</title>
        <authorList>
            <person name="Ribeiro R."/>
        </authorList>
    </citation>
    <scope>NUCLEOTIDE SEQUENCE [LARGE SCALE GENOMIC DNA]</scope>
    <source>
        <strain evidence="1 2">CNPSo 668</strain>
    </source>
</reference>
<organism evidence="1 2">
    <name type="scientific">Rhizobium esperanzae</name>
    <dbReference type="NCBI Taxonomy" id="1967781"/>
    <lineage>
        <taxon>Bacteria</taxon>
        <taxon>Pseudomonadati</taxon>
        <taxon>Pseudomonadota</taxon>
        <taxon>Alphaproteobacteria</taxon>
        <taxon>Hyphomicrobiales</taxon>
        <taxon>Rhizobiaceae</taxon>
        <taxon>Rhizobium/Agrobacterium group</taxon>
        <taxon>Rhizobium</taxon>
    </lineage>
</organism>
<proteinExistence type="predicted"/>
<dbReference type="AlphaFoldDB" id="A0A246DLF2"/>
<comment type="caution">
    <text evidence="1">The sequence shown here is derived from an EMBL/GenBank/DDBJ whole genome shotgun (WGS) entry which is preliminary data.</text>
</comment>
<evidence type="ECO:0000313" key="1">
    <source>
        <dbReference type="EMBL" id="OWO90026.1"/>
    </source>
</evidence>
<accession>A0A246DLF2</accession>
<dbReference type="RefSeq" id="WP_088397075.1">
    <property type="nucleotide sequence ID" value="NZ_MXPU01000031.1"/>
</dbReference>
<gene>
    <name evidence="1" type="ORF">B5E41_28960</name>
</gene>
<sequence length="101" mass="10820">MDEKNSPIVCISGVDERKLGAALIAVQSAFSVAIAELSKLHKGNNPQWFEDLEEVVIANAKGTVTEGISLDVEVESLKFGIDVLRAILDVSRVELGIAAKE</sequence>
<protein>
    <submittedName>
        <fullName evidence="1">Uncharacterized protein</fullName>
    </submittedName>
</protein>